<evidence type="ECO:0000313" key="5">
    <source>
        <dbReference type="EMBL" id="KEA62122.1"/>
    </source>
</evidence>
<feature type="domain" description="Ketoreductase" evidence="4">
    <location>
        <begin position="6"/>
        <end position="184"/>
    </location>
</feature>
<sequence>MEIDKKHVLLTGASGGIGQALALALAAKGARLTLIGRRAEPLETLCTGLSGEGHRVLTLDLNDMAARAELAQKLGEQPLDILINCAGSNQLGWLSDQTEYEIEQQLRINLLVPMLLTRQLLNRLNPKQALIVNIGSSFGAIGYPGYTAYCAAKFGLRGFSEALRRELSNTSTKVIYIAPRATDTALNSESVRAMNQILGNRMDSPETVAAVVLRSIARERTETYIGWPERLFVLINKLNSAPVTRAIRGQLEIIRRYAIEARSER</sequence>
<evidence type="ECO:0000313" key="6">
    <source>
        <dbReference type="Proteomes" id="UP000028252"/>
    </source>
</evidence>
<keyword evidence="2" id="KW-0560">Oxidoreductase</keyword>
<dbReference type="PANTHER" id="PTHR44196">
    <property type="entry name" value="DEHYDROGENASE/REDUCTASE SDR FAMILY MEMBER 7B"/>
    <property type="match status" value="1"/>
</dbReference>
<dbReference type="PRINTS" id="PR00081">
    <property type="entry name" value="GDHRDH"/>
</dbReference>
<dbReference type="GO" id="GO:0016020">
    <property type="term" value="C:membrane"/>
    <property type="evidence" value="ECO:0007669"/>
    <property type="project" value="TreeGrafter"/>
</dbReference>
<comment type="similarity">
    <text evidence="1 3">Belongs to the short-chain dehydrogenases/reductases (SDR) family.</text>
</comment>
<dbReference type="RefSeq" id="WP_036191319.1">
    <property type="nucleotide sequence ID" value="NZ_JMQN01000057.1"/>
</dbReference>
<dbReference type="Proteomes" id="UP000028252">
    <property type="component" value="Unassembled WGS sequence"/>
</dbReference>
<evidence type="ECO:0000256" key="1">
    <source>
        <dbReference type="ARBA" id="ARBA00006484"/>
    </source>
</evidence>
<dbReference type="PROSITE" id="PS00061">
    <property type="entry name" value="ADH_SHORT"/>
    <property type="match status" value="1"/>
</dbReference>
<dbReference type="STRING" id="1232683.ADIMK_3783"/>
<evidence type="ECO:0000256" key="3">
    <source>
        <dbReference type="RuleBase" id="RU000363"/>
    </source>
</evidence>
<dbReference type="InterPro" id="IPR057326">
    <property type="entry name" value="KR_dom"/>
</dbReference>
<dbReference type="NCBIfam" id="NF006565">
    <property type="entry name" value="PRK09072.1"/>
    <property type="match status" value="1"/>
</dbReference>
<comment type="caution">
    <text evidence="5">The sequence shown here is derived from an EMBL/GenBank/DDBJ whole genome shotgun (WGS) entry which is preliminary data.</text>
</comment>
<dbReference type="PRINTS" id="PR00080">
    <property type="entry name" value="SDRFAMILY"/>
</dbReference>
<dbReference type="Gene3D" id="3.40.50.720">
    <property type="entry name" value="NAD(P)-binding Rossmann-like Domain"/>
    <property type="match status" value="1"/>
</dbReference>
<keyword evidence="6" id="KW-1185">Reference proteome</keyword>
<dbReference type="eggNOG" id="COG0300">
    <property type="taxonomic scope" value="Bacteria"/>
</dbReference>
<dbReference type="PATRIC" id="fig|1232683.4.peg.3724"/>
<gene>
    <name evidence="5" type="ORF">ADIMK_3783</name>
</gene>
<dbReference type="Pfam" id="PF00106">
    <property type="entry name" value="adh_short"/>
    <property type="match status" value="1"/>
</dbReference>
<dbReference type="PANTHER" id="PTHR44196:SF1">
    <property type="entry name" value="DEHYDROGENASE_REDUCTASE SDR FAMILY MEMBER 7B"/>
    <property type="match status" value="1"/>
</dbReference>
<dbReference type="InterPro" id="IPR002347">
    <property type="entry name" value="SDR_fam"/>
</dbReference>
<proteinExistence type="inferred from homology"/>
<reference evidence="5 6" key="1">
    <citation type="submission" date="2014-04" db="EMBL/GenBank/DDBJ databases">
        <title>Marinobacterium kochiensis sp. nov., isolated from sediment sample collected from Kochi backwaters in Kerala, India.</title>
        <authorList>
            <person name="Singh A."/>
            <person name="Pinnaka A.K."/>
        </authorList>
    </citation>
    <scope>NUCLEOTIDE SEQUENCE [LARGE SCALE GENOMIC DNA]</scope>
    <source>
        <strain evidence="5 6">AK27</strain>
    </source>
</reference>
<dbReference type="GO" id="GO:0016491">
    <property type="term" value="F:oxidoreductase activity"/>
    <property type="evidence" value="ECO:0007669"/>
    <property type="project" value="UniProtKB-KW"/>
</dbReference>
<dbReference type="EMBL" id="JMQN01000057">
    <property type="protein sequence ID" value="KEA62122.1"/>
    <property type="molecule type" value="Genomic_DNA"/>
</dbReference>
<evidence type="ECO:0000256" key="2">
    <source>
        <dbReference type="ARBA" id="ARBA00023002"/>
    </source>
</evidence>
<dbReference type="CDD" id="cd05233">
    <property type="entry name" value="SDR_c"/>
    <property type="match status" value="1"/>
</dbReference>
<dbReference type="SUPFAM" id="SSF51735">
    <property type="entry name" value="NAD(P)-binding Rossmann-fold domains"/>
    <property type="match status" value="1"/>
</dbReference>
<dbReference type="InterPro" id="IPR036291">
    <property type="entry name" value="NAD(P)-bd_dom_sf"/>
</dbReference>
<organism evidence="5 6">
    <name type="scientific">Marinobacterium lacunae</name>
    <dbReference type="NCBI Taxonomy" id="1232683"/>
    <lineage>
        <taxon>Bacteria</taxon>
        <taxon>Pseudomonadati</taxon>
        <taxon>Pseudomonadota</taxon>
        <taxon>Gammaproteobacteria</taxon>
        <taxon>Oceanospirillales</taxon>
        <taxon>Oceanospirillaceae</taxon>
        <taxon>Marinobacterium</taxon>
    </lineage>
</organism>
<dbReference type="AlphaFoldDB" id="A0A081FUB7"/>
<dbReference type="InterPro" id="IPR020904">
    <property type="entry name" value="Sc_DH/Rdtase_CS"/>
</dbReference>
<protein>
    <submittedName>
        <fullName evidence="5">Short-chain dehydrogenase/reductase SDR</fullName>
    </submittedName>
</protein>
<evidence type="ECO:0000259" key="4">
    <source>
        <dbReference type="SMART" id="SM00822"/>
    </source>
</evidence>
<accession>A0A081FUB7</accession>
<dbReference type="SMART" id="SM00822">
    <property type="entry name" value="PKS_KR"/>
    <property type="match status" value="1"/>
</dbReference>
<name>A0A081FUB7_9GAMM</name>